<dbReference type="PhylomeDB" id="A0A068VJM1"/>
<gene>
    <name evidence="1" type="ORF">GSCOC_T00009822001</name>
</gene>
<evidence type="ECO:0000313" key="1">
    <source>
        <dbReference type="EMBL" id="CDP19873.1"/>
    </source>
</evidence>
<protein>
    <submittedName>
        <fullName evidence="1">DH200=94 genomic scaffold, scaffold_744</fullName>
    </submittedName>
</protein>
<feature type="non-terminal residue" evidence="1">
    <location>
        <position position="89"/>
    </location>
</feature>
<dbReference type="Gramene" id="CDP19873">
    <property type="protein sequence ID" value="CDP19873"/>
    <property type="gene ID" value="GSCOC_T00009822001"/>
</dbReference>
<sequence length="89" mass="9992">MPSRMCINPIHNKKRILCQSIDASSEESFVSSSCSMHSLYDLDLISETVPVILDNSKQWHQVLLTSMKLGSRGIANVQGVNWKDLRSKS</sequence>
<accession>A0A068VJM1</accession>
<name>A0A068VJM1_COFCA</name>
<evidence type="ECO:0000313" key="2">
    <source>
        <dbReference type="Proteomes" id="UP000295252"/>
    </source>
</evidence>
<dbReference type="STRING" id="49390.A0A068VJM1"/>
<dbReference type="AlphaFoldDB" id="A0A068VJM1"/>
<dbReference type="EMBL" id="HG739828">
    <property type="protein sequence ID" value="CDP19873.1"/>
    <property type="molecule type" value="Genomic_DNA"/>
</dbReference>
<dbReference type="OrthoDB" id="1903705at2759"/>
<organism evidence="1 2">
    <name type="scientific">Coffea canephora</name>
    <name type="common">Robusta coffee</name>
    <dbReference type="NCBI Taxonomy" id="49390"/>
    <lineage>
        <taxon>Eukaryota</taxon>
        <taxon>Viridiplantae</taxon>
        <taxon>Streptophyta</taxon>
        <taxon>Embryophyta</taxon>
        <taxon>Tracheophyta</taxon>
        <taxon>Spermatophyta</taxon>
        <taxon>Magnoliopsida</taxon>
        <taxon>eudicotyledons</taxon>
        <taxon>Gunneridae</taxon>
        <taxon>Pentapetalae</taxon>
        <taxon>asterids</taxon>
        <taxon>lamiids</taxon>
        <taxon>Gentianales</taxon>
        <taxon>Rubiaceae</taxon>
        <taxon>Ixoroideae</taxon>
        <taxon>Gardenieae complex</taxon>
        <taxon>Bertiereae - Coffeeae clade</taxon>
        <taxon>Coffeeae</taxon>
        <taxon>Coffea</taxon>
    </lineage>
</organism>
<dbReference type="OMA" id="WTENSFS"/>
<reference evidence="2" key="1">
    <citation type="journal article" date="2014" name="Science">
        <title>The coffee genome provides insight into the convergent evolution of caffeine biosynthesis.</title>
        <authorList>
            <person name="Denoeud F."/>
            <person name="Carretero-Paulet L."/>
            <person name="Dereeper A."/>
            <person name="Droc G."/>
            <person name="Guyot R."/>
            <person name="Pietrella M."/>
            <person name="Zheng C."/>
            <person name="Alberti A."/>
            <person name="Anthony F."/>
            <person name="Aprea G."/>
            <person name="Aury J.M."/>
            <person name="Bento P."/>
            <person name="Bernard M."/>
            <person name="Bocs S."/>
            <person name="Campa C."/>
            <person name="Cenci A."/>
            <person name="Combes M.C."/>
            <person name="Crouzillat D."/>
            <person name="Da Silva C."/>
            <person name="Daddiego L."/>
            <person name="De Bellis F."/>
            <person name="Dussert S."/>
            <person name="Garsmeur O."/>
            <person name="Gayraud T."/>
            <person name="Guignon V."/>
            <person name="Jahn K."/>
            <person name="Jamilloux V."/>
            <person name="Joet T."/>
            <person name="Labadie K."/>
            <person name="Lan T."/>
            <person name="Leclercq J."/>
            <person name="Lepelley M."/>
            <person name="Leroy T."/>
            <person name="Li L.T."/>
            <person name="Librado P."/>
            <person name="Lopez L."/>
            <person name="Munoz A."/>
            <person name="Noel B."/>
            <person name="Pallavicini A."/>
            <person name="Perrotta G."/>
            <person name="Poncet V."/>
            <person name="Pot D."/>
            <person name="Priyono X."/>
            <person name="Rigoreau M."/>
            <person name="Rouard M."/>
            <person name="Rozas J."/>
            <person name="Tranchant-Dubreuil C."/>
            <person name="VanBuren R."/>
            <person name="Zhang Q."/>
            <person name="Andrade A.C."/>
            <person name="Argout X."/>
            <person name="Bertrand B."/>
            <person name="de Kochko A."/>
            <person name="Graziosi G."/>
            <person name="Henry R.J."/>
            <person name="Jayarama X."/>
            <person name="Ming R."/>
            <person name="Nagai C."/>
            <person name="Rounsley S."/>
            <person name="Sankoff D."/>
            <person name="Giuliano G."/>
            <person name="Albert V.A."/>
            <person name="Wincker P."/>
            <person name="Lashermes P."/>
        </authorList>
    </citation>
    <scope>NUCLEOTIDE SEQUENCE [LARGE SCALE GENOMIC DNA]</scope>
    <source>
        <strain evidence="2">cv. DH200-94</strain>
    </source>
</reference>
<proteinExistence type="predicted"/>
<dbReference type="InParanoid" id="A0A068VJM1"/>
<keyword evidence="2" id="KW-1185">Reference proteome</keyword>
<dbReference type="Proteomes" id="UP000295252">
    <property type="component" value="Unassembled WGS sequence"/>
</dbReference>